<sequence length="260" mass="29247">MRPWKDECAIAPIKKEDDSDPEDGIKREHSMSEAPRDDRRNNDDEERSNDTGDDEGSKSRYAQWTTWFWLHAQPITEDVETMTVRLKANGKEGEVILEKVPKDKENAFWKFDLAWKAFIFTLVRHTALHFGIKLLTTTPPSISGITPPPTPNIEQLEQEKASLTSNISALEAKHKDRLSKAEQERRKLNALVLGMQVETLNRDTEAKAFKIEKPQNSQGDLGVRVVALEGKIAKETKAKDDLAAQFAAQTAANKKAGKGQ</sequence>
<evidence type="ECO:0000256" key="2">
    <source>
        <dbReference type="SAM" id="MobiDB-lite"/>
    </source>
</evidence>
<dbReference type="AlphaFoldDB" id="A0A1Y1YES8"/>
<name>A0A1Y1YES8_9PLEO</name>
<accession>A0A1Y1YES8</accession>
<dbReference type="Proteomes" id="UP000193144">
    <property type="component" value="Unassembled WGS sequence"/>
</dbReference>
<protein>
    <submittedName>
        <fullName evidence="3">Uncharacterized protein</fullName>
    </submittedName>
</protein>
<keyword evidence="1" id="KW-0175">Coiled coil</keyword>
<proteinExistence type="predicted"/>
<evidence type="ECO:0000313" key="4">
    <source>
        <dbReference type="Proteomes" id="UP000193144"/>
    </source>
</evidence>
<feature type="compositionally biased region" description="Acidic residues" evidence="2">
    <location>
        <begin position="43"/>
        <end position="54"/>
    </location>
</feature>
<evidence type="ECO:0000313" key="3">
    <source>
        <dbReference type="EMBL" id="ORX96468.1"/>
    </source>
</evidence>
<organism evidence="3 4">
    <name type="scientific">Clohesyomyces aquaticus</name>
    <dbReference type="NCBI Taxonomy" id="1231657"/>
    <lineage>
        <taxon>Eukaryota</taxon>
        <taxon>Fungi</taxon>
        <taxon>Dikarya</taxon>
        <taxon>Ascomycota</taxon>
        <taxon>Pezizomycotina</taxon>
        <taxon>Dothideomycetes</taxon>
        <taxon>Pleosporomycetidae</taxon>
        <taxon>Pleosporales</taxon>
        <taxon>Lindgomycetaceae</taxon>
        <taxon>Clohesyomyces</taxon>
    </lineage>
</organism>
<comment type="caution">
    <text evidence="3">The sequence shown here is derived from an EMBL/GenBank/DDBJ whole genome shotgun (WGS) entry which is preliminary data.</text>
</comment>
<reference evidence="3 4" key="1">
    <citation type="submission" date="2016-07" db="EMBL/GenBank/DDBJ databases">
        <title>Pervasive Adenine N6-methylation of Active Genes in Fungi.</title>
        <authorList>
            <consortium name="DOE Joint Genome Institute"/>
            <person name="Mondo S.J."/>
            <person name="Dannebaum R.O."/>
            <person name="Kuo R.C."/>
            <person name="Labutti K."/>
            <person name="Haridas S."/>
            <person name="Kuo A."/>
            <person name="Salamov A."/>
            <person name="Ahrendt S.R."/>
            <person name="Lipzen A."/>
            <person name="Sullivan W."/>
            <person name="Andreopoulos W.B."/>
            <person name="Clum A."/>
            <person name="Lindquist E."/>
            <person name="Daum C."/>
            <person name="Ramamoorthy G.K."/>
            <person name="Gryganskyi A."/>
            <person name="Culley D."/>
            <person name="Magnuson J.K."/>
            <person name="James T.Y."/>
            <person name="O'Malley M.A."/>
            <person name="Stajich J.E."/>
            <person name="Spatafora J.W."/>
            <person name="Visel A."/>
            <person name="Grigoriev I.V."/>
        </authorList>
    </citation>
    <scope>NUCLEOTIDE SEQUENCE [LARGE SCALE GENOMIC DNA]</scope>
    <source>
        <strain evidence="3 4">CBS 115471</strain>
    </source>
</reference>
<feature type="coiled-coil region" evidence="1">
    <location>
        <begin position="153"/>
        <end position="198"/>
    </location>
</feature>
<feature type="compositionally biased region" description="Basic and acidic residues" evidence="2">
    <location>
        <begin position="1"/>
        <end position="42"/>
    </location>
</feature>
<keyword evidence="4" id="KW-1185">Reference proteome</keyword>
<evidence type="ECO:0000256" key="1">
    <source>
        <dbReference type="SAM" id="Coils"/>
    </source>
</evidence>
<feature type="region of interest" description="Disordered" evidence="2">
    <location>
        <begin position="1"/>
        <end position="58"/>
    </location>
</feature>
<dbReference type="EMBL" id="MCFA01000256">
    <property type="protein sequence ID" value="ORX96468.1"/>
    <property type="molecule type" value="Genomic_DNA"/>
</dbReference>
<gene>
    <name evidence="3" type="ORF">BCR34DRAFT_619685</name>
</gene>